<keyword evidence="2" id="KW-1185">Reference proteome</keyword>
<evidence type="ECO:0000313" key="1">
    <source>
        <dbReference type="EMBL" id="KAJ8676975.1"/>
    </source>
</evidence>
<protein>
    <submittedName>
        <fullName evidence="1">Uncharacterized protein</fullName>
    </submittedName>
</protein>
<accession>A0ACC2P0B7</accession>
<name>A0ACC2P0B7_9HYME</name>
<proteinExistence type="predicted"/>
<organism evidence="1 2">
    <name type="scientific">Eretmocerus hayati</name>
    <dbReference type="NCBI Taxonomy" id="131215"/>
    <lineage>
        <taxon>Eukaryota</taxon>
        <taxon>Metazoa</taxon>
        <taxon>Ecdysozoa</taxon>
        <taxon>Arthropoda</taxon>
        <taxon>Hexapoda</taxon>
        <taxon>Insecta</taxon>
        <taxon>Pterygota</taxon>
        <taxon>Neoptera</taxon>
        <taxon>Endopterygota</taxon>
        <taxon>Hymenoptera</taxon>
        <taxon>Apocrita</taxon>
        <taxon>Proctotrupomorpha</taxon>
        <taxon>Chalcidoidea</taxon>
        <taxon>Aphelinidae</taxon>
        <taxon>Aphelininae</taxon>
        <taxon>Eretmocerus</taxon>
    </lineage>
</organism>
<comment type="caution">
    <text evidence="1">The sequence shown here is derived from an EMBL/GenBank/DDBJ whole genome shotgun (WGS) entry which is preliminary data.</text>
</comment>
<dbReference type="EMBL" id="CM056742">
    <property type="protein sequence ID" value="KAJ8676975.1"/>
    <property type="molecule type" value="Genomic_DNA"/>
</dbReference>
<evidence type="ECO:0000313" key="2">
    <source>
        <dbReference type="Proteomes" id="UP001239111"/>
    </source>
</evidence>
<sequence length="478" mass="53593">MYNIEIVCFIDLQGLDSGQSALGRVAESTYNIDRGDRHRLHSVAGTEDRDGISCLLQSSIPIYLTDVNWPLLTISKGFFECAISNQTKNQMITALVTDDQPSANAGWGNEDDIVVCDNTPIDDGHCGRADTERNSLGWDVEDIELPVDIKLDETIHSQRRCVTVPAKGTSKICSWISNSQFILDHLSAGSYAAAFTSLNGQVGVINFDPYKSIFMSVYACSKLSLTLSLLLPPSCTYPTRSSGEDRDNRGLPAFTMQLSDLVKRLHSGYQLTTSGQFPEAVRRFQEILLHIPLLIVNSKQDLAEAHQLINICRNYILALKMETERKENLKLTTVDHKRICEMVAYFTHCDLQPIHQILTLRTAVSTLFKMKNYKTARSFARRLLDLGPRPEVAQQFRKVLQACENNPTDEDVLDYDEKNPFTLCGITFRPIYKGEPEAKCPLCTASYQIQYKNSLCNICQVSEIDKPCGGLKISSQIR</sequence>
<reference evidence="1" key="1">
    <citation type="submission" date="2023-04" db="EMBL/GenBank/DDBJ databases">
        <title>A chromosome-level genome assembly of the parasitoid wasp Eretmocerus hayati.</title>
        <authorList>
            <person name="Zhong Y."/>
            <person name="Liu S."/>
            <person name="Liu Y."/>
        </authorList>
    </citation>
    <scope>NUCLEOTIDE SEQUENCE</scope>
    <source>
        <strain evidence="1">ZJU_SS_LIU_2023</strain>
    </source>
</reference>
<gene>
    <name evidence="1" type="ORF">QAD02_012762</name>
</gene>
<dbReference type="Proteomes" id="UP001239111">
    <property type="component" value="Chromosome 2"/>
</dbReference>